<name>A0A1G6IF86_9RHOB</name>
<dbReference type="InterPro" id="IPR003661">
    <property type="entry name" value="HisK_dim/P_dom"/>
</dbReference>
<evidence type="ECO:0000256" key="1">
    <source>
        <dbReference type="ARBA" id="ARBA00000085"/>
    </source>
</evidence>
<dbReference type="SMART" id="SM00387">
    <property type="entry name" value="HATPase_c"/>
    <property type="match status" value="1"/>
</dbReference>
<feature type="domain" description="Histidine kinase" evidence="16">
    <location>
        <begin position="241"/>
        <end position="442"/>
    </location>
</feature>
<dbReference type="InterPro" id="IPR036097">
    <property type="entry name" value="HisK_dim/P_sf"/>
</dbReference>
<dbReference type="SMART" id="SM00388">
    <property type="entry name" value="HisKA"/>
    <property type="match status" value="1"/>
</dbReference>
<proteinExistence type="predicted"/>
<dbReference type="SUPFAM" id="SSF47384">
    <property type="entry name" value="Homodimeric domain of signal transducing histidine kinase"/>
    <property type="match status" value="1"/>
</dbReference>
<dbReference type="GO" id="GO:0005886">
    <property type="term" value="C:plasma membrane"/>
    <property type="evidence" value="ECO:0007669"/>
    <property type="project" value="UniProtKB-SubCell"/>
</dbReference>
<dbReference type="EMBL" id="FMZV01000001">
    <property type="protein sequence ID" value="SDC05217.1"/>
    <property type="molecule type" value="Genomic_DNA"/>
</dbReference>
<dbReference type="PANTHER" id="PTHR44936">
    <property type="entry name" value="SENSOR PROTEIN CREC"/>
    <property type="match status" value="1"/>
</dbReference>
<keyword evidence="10 18" id="KW-0418">Kinase</keyword>
<evidence type="ECO:0000256" key="5">
    <source>
        <dbReference type="ARBA" id="ARBA00022519"/>
    </source>
</evidence>
<keyword evidence="4" id="KW-1003">Cell membrane</keyword>
<dbReference type="Pfam" id="PF02518">
    <property type="entry name" value="HATPase_c"/>
    <property type="match status" value="1"/>
</dbReference>
<evidence type="ECO:0000259" key="17">
    <source>
        <dbReference type="PROSITE" id="PS50885"/>
    </source>
</evidence>
<evidence type="ECO:0000256" key="11">
    <source>
        <dbReference type="ARBA" id="ARBA00022840"/>
    </source>
</evidence>
<evidence type="ECO:0000313" key="19">
    <source>
        <dbReference type="Proteomes" id="UP000199628"/>
    </source>
</evidence>
<evidence type="ECO:0000313" key="18">
    <source>
        <dbReference type="EMBL" id="SDC05217.1"/>
    </source>
</evidence>
<gene>
    <name evidence="18" type="ORF">SAMN04488239_101109</name>
</gene>
<comment type="catalytic activity">
    <reaction evidence="1">
        <text>ATP + protein L-histidine = ADP + protein N-phospho-L-histidine.</text>
        <dbReference type="EC" id="2.7.13.3"/>
    </reaction>
</comment>
<evidence type="ECO:0000256" key="4">
    <source>
        <dbReference type="ARBA" id="ARBA00022475"/>
    </source>
</evidence>
<feature type="domain" description="HAMP" evidence="17">
    <location>
        <begin position="182"/>
        <end position="233"/>
    </location>
</feature>
<dbReference type="OrthoDB" id="9804645at2"/>
<evidence type="ECO:0000256" key="2">
    <source>
        <dbReference type="ARBA" id="ARBA00004429"/>
    </source>
</evidence>
<dbReference type="Gene3D" id="1.10.287.130">
    <property type="match status" value="1"/>
</dbReference>
<evidence type="ECO:0000259" key="16">
    <source>
        <dbReference type="PROSITE" id="PS50109"/>
    </source>
</evidence>
<dbReference type="EC" id="2.7.13.3" evidence="3"/>
<dbReference type="InterPro" id="IPR003594">
    <property type="entry name" value="HATPase_dom"/>
</dbReference>
<organism evidence="18 19">
    <name type="scientific">Ruegeria marina</name>
    <dbReference type="NCBI Taxonomy" id="639004"/>
    <lineage>
        <taxon>Bacteria</taxon>
        <taxon>Pseudomonadati</taxon>
        <taxon>Pseudomonadota</taxon>
        <taxon>Alphaproteobacteria</taxon>
        <taxon>Rhodobacterales</taxon>
        <taxon>Roseobacteraceae</taxon>
        <taxon>Ruegeria</taxon>
    </lineage>
</organism>
<keyword evidence="14 15" id="KW-0472">Membrane</keyword>
<evidence type="ECO:0000256" key="7">
    <source>
        <dbReference type="ARBA" id="ARBA00022679"/>
    </source>
</evidence>
<accession>A0A1G6IF86</accession>
<dbReference type="Proteomes" id="UP000199628">
    <property type="component" value="Unassembled WGS sequence"/>
</dbReference>
<protein>
    <recommendedName>
        <fullName evidence="3">histidine kinase</fullName>
        <ecNumber evidence="3">2.7.13.3</ecNumber>
    </recommendedName>
</protein>
<evidence type="ECO:0000256" key="13">
    <source>
        <dbReference type="ARBA" id="ARBA00023012"/>
    </source>
</evidence>
<dbReference type="Pfam" id="PF00512">
    <property type="entry name" value="HisKA"/>
    <property type="match status" value="1"/>
</dbReference>
<dbReference type="SUPFAM" id="SSF55874">
    <property type="entry name" value="ATPase domain of HSP90 chaperone/DNA topoisomerase II/histidine kinase"/>
    <property type="match status" value="1"/>
</dbReference>
<evidence type="ECO:0000256" key="3">
    <source>
        <dbReference type="ARBA" id="ARBA00012438"/>
    </source>
</evidence>
<dbReference type="AlphaFoldDB" id="A0A1G6IF86"/>
<dbReference type="PRINTS" id="PR00344">
    <property type="entry name" value="BCTRLSENSOR"/>
</dbReference>
<dbReference type="GO" id="GO:0005524">
    <property type="term" value="F:ATP binding"/>
    <property type="evidence" value="ECO:0007669"/>
    <property type="project" value="UniProtKB-KW"/>
</dbReference>
<dbReference type="PROSITE" id="PS50109">
    <property type="entry name" value="HIS_KIN"/>
    <property type="match status" value="1"/>
</dbReference>
<feature type="transmembrane region" description="Helical" evidence="15">
    <location>
        <begin position="162"/>
        <end position="181"/>
    </location>
</feature>
<dbReference type="CDD" id="cd06225">
    <property type="entry name" value="HAMP"/>
    <property type="match status" value="1"/>
</dbReference>
<dbReference type="CDD" id="cd00082">
    <property type="entry name" value="HisKA"/>
    <property type="match status" value="1"/>
</dbReference>
<sequence length="442" mass="48871">MKFRGLKHYSPRSIYTRAAIIIVVPVIVVQVVVSFVFLQRHLEDVTKQMTLTVVREIQMIVRQAPEASDQEQLLAALAPFLSPLQIDVRFVTRDQVPAADLLPWIDYTGRQVQRTIRGRLPEVLAVELPDTRQARLFLDTDLGPVELSFDRRRMSPAAPHQLIVTMVFFGFLMTAIAFLYMRNQLRPLKRLADAAQAFGRGHTVPYSPSGAIEIRAAGSAFLDMRARIERQIEQRTLMLSGVSHDLRTPLTRLKLGLSMLDEVDAEPMLQDVNEMQQMLDGFLDFSRGATETAPEPVNLADLLGQIVEDARRGGASVELIACVGCEEGTKIMLRPMALRRAVENLIGNALRYGNRAEVSLAMTSKFLRIRVEDDGPGIPADKRAEAIKPFQRLDPARNQNKGGGVGLGLAIVADVARAHGGALRLGDSQRLGGLCADIVIGR</sequence>
<dbReference type="SMART" id="SM00304">
    <property type="entry name" value="HAMP"/>
    <property type="match status" value="1"/>
</dbReference>
<dbReference type="InterPro" id="IPR050980">
    <property type="entry name" value="2C_sensor_his_kinase"/>
</dbReference>
<dbReference type="PROSITE" id="PS50885">
    <property type="entry name" value="HAMP"/>
    <property type="match status" value="1"/>
</dbReference>
<evidence type="ECO:0000256" key="14">
    <source>
        <dbReference type="ARBA" id="ARBA00023136"/>
    </source>
</evidence>
<reference evidence="19" key="1">
    <citation type="submission" date="2016-10" db="EMBL/GenBank/DDBJ databases">
        <authorList>
            <person name="Varghese N."/>
            <person name="Submissions S."/>
        </authorList>
    </citation>
    <scope>NUCLEOTIDE SEQUENCE [LARGE SCALE GENOMIC DNA]</scope>
    <source>
        <strain evidence="19">CGMCC 1.9108</strain>
    </source>
</reference>
<dbReference type="PANTHER" id="PTHR44936:SF5">
    <property type="entry name" value="SENSOR HISTIDINE KINASE ENVZ"/>
    <property type="match status" value="1"/>
</dbReference>
<keyword evidence="9" id="KW-0547">Nucleotide-binding</keyword>
<dbReference type="GO" id="GO:0000155">
    <property type="term" value="F:phosphorelay sensor kinase activity"/>
    <property type="evidence" value="ECO:0007669"/>
    <property type="project" value="InterPro"/>
</dbReference>
<evidence type="ECO:0000256" key="8">
    <source>
        <dbReference type="ARBA" id="ARBA00022692"/>
    </source>
</evidence>
<dbReference type="InterPro" id="IPR003660">
    <property type="entry name" value="HAMP_dom"/>
</dbReference>
<keyword evidence="11" id="KW-0067">ATP-binding</keyword>
<dbReference type="InterPro" id="IPR036890">
    <property type="entry name" value="HATPase_C_sf"/>
</dbReference>
<keyword evidence="6" id="KW-0597">Phosphoprotein</keyword>
<evidence type="ECO:0000256" key="12">
    <source>
        <dbReference type="ARBA" id="ARBA00022989"/>
    </source>
</evidence>
<keyword evidence="7" id="KW-0808">Transferase</keyword>
<evidence type="ECO:0000256" key="15">
    <source>
        <dbReference type="SAM" id="Phobius"/>
    </source>
</evidence>
<dbReference type="InterPro" id="IPR005467">
    <property type="entry name" value="His_kinase_dom"/>
</dbReference>
<comment type="subcellular location">
    <subcellularLocation>
        <location evidence="2">Cell inner membrane</location>
        <topology evidence="2">Multi-pass membrane protein</topology>
    </subcellularLocation>
</comment>
<keyword evidence="13" id="KW-0902">Two-component regulatory system</keyword>
<dbReference type="STRING" id="639004.SAMN04488239_101109"/>
<dbReference type="Pfam" id="PF00672">
    <property type="entry name" value="HAMP"/>
    <property type="match status" value="1"/>
</dbReference>
<dbReference type="InterPro" id="IPR004358">
    <property type="entry name" value="Sig_transdc_His_kin-like_C"/>
</dbReference>
<dbReference type="RefSeq" id="WP_093026764.1">
    <property type="nucleotide sequence ID" value="NZ_FMZV01000001.1"/>
</dbReference>
<evidence type="ECO:0000256" key="10">
    <source>
        <dbReference type="ARBA" id="ARBA00022777"/>
    </source>
</evidence>
<keyword evidence="5" id="KW-0997">Cell inner membrane</keyword>
<keyword evidence="8 15" id="KW-0812">Transmembrane</keyword>
<evidence type="ECO:0000256" key="9">
    <source>
        <dbReference type="ARBA" id="ARBA00022741"/>
    </source>
</evidence>
<keyword evidence="12 15" id="KW-1133">Transmembrane helix</keyword>
<dbReference type="Gene3D" id="3.30.565.10">
    <property type="entry name" value="Histidine kinase-like ATPase, C-terminal domain"/>
    <property type="match status" value="1"/>
</dbReference>
<evidence type="ECO:0000256" key="6">
    <source>
        <dbReference type="ARBA" id="ARBA00022553"/>
    </source>
</evidence>
<keyword evidence="19" id="KW-1185">Reference proteome</keyword>
<feature type="transmembrane region" description="Helical" evidence="15">
    <location>
        <begin position="14"/>
        <end position="38"/>
    </location>
</feature>